<evidence type="ECO:0000313" key="3">
    <source>
        <dbReference type="Proteomes" id="UP001189429"/>
    </source>
</evidence>
<gene>
    <name evidence="2" type="ORF">PCOR1329_LOCUS5100</name>
</gene>
<accession>A0ABN9PQM3</accession>
<reference evidence="2" key="1">
    <citation type="submission" date="2023-10" db="EMBL/GenBank/DDBJ databases">
        <authorList>
            <person name="Chen Y."/>
            <person name="Shah S."/>
            <person name="Dougan E. K."/>
            <person name="Thang M."/>
            <person name="Chan C."/>
        </authorList>
    </citation>
    <scope>NUCLEOTIDE SEQUENCE [LARGE SCALE GENOMIC DNA]</scope>
</reference>
<dbReference type="EMBL" id="CAUYUJ010001336">
    <property type="protein sequence ID" value="CAK0795419.1"/>
    <property type="molecule type" value="Genomic_DNA"/>
</dbReference>
<protein>
    <submittedName>
        <fullName evidence="2">Uncharacterized protein</fullName>
    </submittedName>
</protein>
<feature type="region of interest" description="Disordered" evidence="1">
    <location>
        <begin position="94"/>
        <end position="130"/>
    </location>
</feature>
<sequence>MEMANAYDYEETAIPHWRCDRGRWQRALWIAIDMRCRAMVTRPPALIGDEPIPTTNGTPGVGGAVSLARTRRAGQRAAGGVFGSPWSRAAERLRRHAEGRPPEEVQPGRGGWRPRAPRGDLPQRRGSLRPGVELRADHHEPLWRVRRRAQAAPAARIPRHSGDGHHRDGPARGGVCAGPPALRVEGRPVQHPAPQLPSPGFSNKLLEELGLRIMPGWVDRAPRVLAQLDRGCCLCHCGLQRSRACPQSSGAEEPWIKAPECSVAQPGVGAAEELADAGPLGRCGGDDDGGPADEEPGGDDWTEDIQEAVAAESQMLTFEDLPSPTEDVLEERGPPTAAAAEGSCCAAAARAEPPRPGARRPFAGGA</sequence>
<comment type="caution">
    <text evidence="2">The sequence shown here is derived from an EMBL/GenBank/DDBJ whole genome shotgun (WGS) entry which is preliminary data.</text>
</comment>
<evidence type="ECO:0000256" key="1">
    <source>
        <dbReference type="SAM" id="MobiDB-lite"/>
    </source>
</evidence>
<dbReference type="Proteomes" id="UP001189429">
    <property type="component" value="Unassembled WGS sequence"/>
</dbReference>
<organism evidence="2 3">
    <name type="scientific">Prorocentrum cordatum</name>
    <dbReference type="NCBI Taxonomy" id="2364126"/>
    <lineage>
        <taxon>Eukaryota</taxon>
        <taxon>Sar</taxon>
        <taxon>Alveolata</taxon>
        <taxon>Dinophyceae</taxon>
        <taxon>Prorocentrales</taxon>
        <taxon>Prorocentraceae</taxon>
        <taxon>Prorocentrum</taxon>
    </lineage>
</organism>
<feature type="region of interest" description="Disordered" evidence="1">
    <location>
        <begin position="319"/>
        <end position="366"/>
    </location>
</feature>
<evidence type="ECO:0000313" key="2">
    <source>
        <dbReference type="EMBL" id="CAK0795419.1"/>
    </source>
</evidence>
<feature type="region of interest" description="Disordered" evidence="1">
    <location>
        <begin position="150"/>
        <end position="175"/>
    </location>
</feature>
<feature type="region of interest" description="Disordered" evidence="1">
    <location>
        <begin position="276"/>
        <end position="303"/>
    </location>
</feature>
<feature type="compositionally biased region" description="Low complexity" evidence="1">
    <location>
        <begin position="337"/>
        <end position="351"/>
    </location>
</feature>
<feature type="compositionally biased region" description="Basic and acidic residues" evidence="1">
    <location>
        <begin position="94"/>
        <end position="103"/>
    </location>
</feature>
<feature type="compositionally biased region" description="Acidic residues" evidence="1">
    <location>
        <begin position="286"/>
        <end position="303"/>
    </location>
</feature>
<keyword evidence="3" id="KW-1185">Reference proteome</keyword>
<proteinExistence type="predicted"/>
<feature type="compositionally biased region" description="Basic and acidic residues" evidence="1">
    <location>
        <begin position="160"/>
        <end position="170"/>
    </location>
</feature>
<name>A0ABN9PQM3_9DINO</name>